<accession>A0A4D6XHJ2</accession>
<proteinExistence type="predicted"/>
<dbReference type="Pfam" id="PF20178">
    <property type="entry name" value="ToxA_N"/>
    <property type="match status" value="1"/>
</dbReference>
<dbReference type="RefSeq" id="WP_136915730.1">
    <property type="nucleotide sequence ID" value="NZ_CP039371.1"/>
</dbReference>
<sequence>MTQVTTTTLDHAPDRFVAARLPQWLKQASAAQINTLRERYAAHRLSHRRLTEALAPLPTPQQFALAAYTPLLDGPAADIGFAGLQWLDMRRHFSVPPGGGLPSDELVPVRSPALLRLMQNFPAGNPSYIGSGLVISGQDAVLSGDPNAFARRCRQLDVGKQYQALLEQQSNTQVRGLLADHKRTGFALAVELAALQGHLSAGQHAALRNVAAPDPTYAAQALHAYPGQLKMLHCLAADSLLMQLRGPQGEDLGMVLYLPQDPDRPLRHFSSLAQLNDVLAADLDQPSVHQRLSELVGLRERADFNATLGKRLRDDDTDLELEGVALQGDVFKHLADSHILRLKDDARLLLVPNADADDSDAQARLDRWEGIGMGAVGVAGLFVPGLGELLLAQLLVQTGEETYEGIRAWAQGHQHEAVEHLLGVAEVVAVTAVTVAGVGLVARGFMRSDFVDRLQPVELDEQRMRLWDQDLRPFEVDASEPVLEDDGLFTDGDRRLLRIDRRYYQVHQPQQEGPWRLRHRAGGDAFEPEVHHNGERFWRLRLERPLDWNDSASMLDRLWPSDPPLSATRAAQVLQAAGMDQNELRGLLVENRPVPFNLRDSLRRFAAHARITRLFERLRQMPSNLDDPHILAWCKAQPGMEQLSEAQIAARLGQHPLAWRSRLFAFLSADPLPDDPLLALLKRDFPGLPDSYAAQAVLGISPSLQRAAILEGRVPLVIATKARSLLGFARLNRAVEGVFLDDSYTPETGELVCALLRRLPRWPRQVNLELREGTDSGRLLATLDPQGPPQTRVILVKRDGRFRLYDHRGLPREEDVDEPGDVFSAIVALLSPGQRETLGLAGDDPASSLRMKLIELMPAERRDMLNLLGWRDAAPWFNPGARMSNGRIGYPLGGLVSRRQGVVGTFRGRIRSLYPTFNEAQVETFMQRLLSEEGSPFDHLLQHERNYARLDRTLDRWQGAVRSRAVRVQRLHLANLLRAAWRMEGEVILAADGRSGSLRLNLSGWRVKHLPSLPAEVDLTHVGELILAGQDLEQVPANFLRCFGHLHTSCAASATCIP</sequence>
<evidence type="ECO:0000313" key="3">
    <source>
        <dbReference type="Proteomes" id="UP000298551"/>
    </source>
</evidence>
<reference evidence="3" key="1">
    <citation type="submission" date="2019-04" db="EMBL/GenBank/DDBJ databases">
        <title>Genome sequence of Pseudomonas putida 1290, an auxin catabolizing strain.</title>
        <authorList>
            <person name="Laird T.S."/>
            <person name="Leveau J.H.J."/>
        </authorList>
    </citation>
    <scope>NUCLEOTIDE SEQUENCE [LARGE SCALE GENOMIC DNA]</scope>
    <source>
        <strain evidence="3">1290</strain>
    </source>
</reference>
<organism evidence="2 3">
    <name type="scientific">Pseudomonas putida</name>
    <name type="common">Arthrobacter siderocapsulatus</name>
    <dbReference type="NCBI Taxonomy" id="303"/>
    <lineage>
        <taxon>Bacteria</taxon>
        <taxon>Pseudomonadati</taxon>
        <taxon>Pseudomonadota</taxon>
        <taxon>Gammaproteobacteria</taxon>
        <taxon>Pseudomonadales</taxon>
        <taxon>Pseudomonadaceae</taxon>
        <taxon>Pseudomonas</taxon>
    </lineage>
</organism>
<dbReference type="AlphaFoldDB" id="A0A4D6XHJ2"/>
<dbReference type="InterPro" id="IPR046673">
    <property type="entry name" value="ToxA_N"/>
</dbReference>
<evidence type="ECO:0000259" key="1">
    <source>
        <dbReference type="Pfam" id="PF20178"/>
    </source>
</evidence>
<dbReference type="EMBL" id="CP039371">
    <property type="protein sequence ID" value="QCI13621.1"/>
    <property type="molecule type" value="Genomic_DNA"/>
</dbReference>
<gene>
    <name evidence="2" type="ORF">E6B08_20730</name>
</gene>
<evidence type="ECO:0000313" key="2">
    <source>
        <dbReference type="EMBL" id="QCI13621.1"/>
    </source>
</evidence>
<dbReference type="OrthoDB" id="1467561at2"/>
<dbReference type="Proteomes" id="UP000298551">
    <property type="component" value="Chromosome"/>
</dbReference>
<name>A0A4D6XHJ2_PSEPU</name>
<feature type="domain" description="Dermonecrotic toxin N-terminal" evidence="1">
    <location>
        <begin position="54"/>
        <end position="294"/>
    </location>
</feature>
<protein>
    <recommendedName>
        <fullName evidence="1">Dermonecrotic toxin N-terminal domain-containing protein</fullName>
    </recommendedName>
</protein>